<dbReference type="AlphaFoldDB" id="A0A0G1M806"/>
<name>A0A0G1M806_9BACT</name>
<sequence length="121" mass="13329">MQTFLAGPLPDNARNLMRRLGYGEHIGHGGQLSYTKRISGEVYPHYHAYIEDKNGGIQINLHLDQKPSNLGSGAMHAGEYEGPLVEKEMTRLRNMVSSMSAPPSSEADPEEKKGFWGGLFG</sequence>
<accession>A0A0G1M806</accession>
<protein>
    <submittedName>
        <fullName evidence="1">Uncharacterized protein</fullName>
    </submittedName>
</protein>
<dbReference type="Proteomes" id="UP000034154">
    <property type="component" value="Unassembled WGS sequence"/>
</dbReference>
<organism evidence="1 2">
    <name type="scientific">Candidatus Uhrbacteria bacterium GW2011_GWF2_44_350</name>
    <dbReference type="NCBI Taxonomy" id="1619000"/>
    <lineage>
        <taxon>Bacteria</taxon>
        <taxon>Candidatus Uhriibacteriota</taxon>
    </lineage>
</organism>
<gene>
    <name evidence="1" type="ORF">UW63_C0089G0010</name>
</gene>
<evidence type="ECO:0000313" key="2">
    <source>
        <dbReference type="Proteomes" id="UP000034154"/>
    </source>
</evidence>
<proteinExistence type="predicted"/>
<reference evidence="1 2" key="1">
    <citation type="journal article" date="2015" name="Nature">
        <title>rRNA introns, odd ribosomes, and small enigmatic genomes across a large radiation of phyla.</title>
        <authorList>
            <person name="Brown C.T."/>
            <person name="Hug L.A."/>
            <person name="Thomas B.C."/>
            <person name="Sharon I."/>
            <person name="Castelle C.J."/>
            <person name="Singh A."/>
            <person name="Wilkins M.J."/>
            <person name="Williams K.H."/>
            <person name="Banfield J.F."/>
        </authorList>
    </citation>
    <scope>NUCLEOTIDE SEQUENCE [LARGE SCALE GENOMIC DNA]</scope>
</reference>
<dbReference type="EMBL" id="LCJB01000089">
    <property type="protein sequence ID" value="KKT68039.1"/>
    <property type="molecule type" value="Genomic_DNA"/>
</dbReference>
<evidence type="ECO:0000313" key="1">
    <source>
        <dbReference type="EMBL" id="KKT68039.1"/>
    </source>
</evidence>
<comment type="caution">
    <text evidence="1">The sequence shown here is derived from an EMBL/GenBank/DDBJ whole genome shotgun (WGS) entry which is preliminary data.</text>
</comment>